<keyword evidence="10" id="KW-0460">Magnesium</keyword>
<dbReference type="GO" id="GO:0005524">
    <property type="term" value="F:ATP binding"/>
    <property type="evidence" value="ECO:0007669"/>
    <property type="project" value="UniProtKB-KW"/>
</dbReference>
<keyword evidence="6" id="KW-0479">Metal-binding</keyword>
<keyword evidence="11" id="KW-0784">Thiamine biosynthesis</keyword>
<evidence type="ECO:0000256" key="12">
    <source>
        <dbReference type="SAM" id="Phobius"/>
    </source>
</evidence>
<organism evidence="13 14">
    <name type="scientific">Heterodera trifolii</name>
    <dbReference type="NCBI Taxonomy" id="157864"/>
    <lineage>
        <taxon>Eukaryota</taxon>
        <taxon>Metazoa</taxon>
        <taxon>Ecdysozoa</taxon>
        <taxon>Nematoda</taxon>
        <taxon>Chromadorea</taxon>
        <taxon>Rhabditida</taxon>
        <taxon>Tylenchina</taxon>
        <taxon>Tylenchomorpha</taxon>
        <taxon>Tylenchoidea</taxon>
        <taxon>Heteroderidae</taxon>
        <taxon>Heteroderinae</taxon>
        <taxon>Heterodera</taxon>
    </lineage>
</organism>
<reference evidence="13 14" key="1">
    <citation type="submission" date="2024-10" db="EMBL/GenBank/DDBJ databases">
        <authorList>
            <person name="Kim D."/>
        </authorList>
    </citation>
    <scope>NUCLEOTIDE SEQUENCE [LARGE SCALE GENOMIC DNA]</scope>
    <source>
        <strain evidence="13">BH-2024</strain>
    </source>
</reference>
<keyword evidence="12" id="KW-0472">Membrane</keyword>
<dbReference type="GO" id="GO:0004417">
    <property type="term" value="F:hydroxyethylthiazole kinase activity"/>
    <property type="evidence" value="ECO:0007669"/>
    <property type="project" value="UniProtKB-EC"/>
</dbReference>
<evidence type="ECO:0000256" key="10">
    <source>
        <dbReference type="ARBA" id="ARBA00022842"/>
    </source>
</evidence>
<evidence type="ECO:0000256" key="8">
    <source>
        <dbReference type="ARBA" id="ARBA00022777"/>
    </source>
</evidence>
<name>A0ABD2LT56_9BILA</name>
<sequence>MSYSPRQIYALLSELRQRAPLVHCLTNQVASNFTANVLLAIGAVPAMVVTVCHKHKVRSFTAHSDALSVNLGTLTSAQKDAIKAAVQSAVEADIPWVLDPVAVGQALPFRSQFAVELVPFLSY</sequence>
<evidence type="ECO:0000256" key="11">
    <source>
        <dbReference type="ARBA" id="ARBA00022977"/>
    </source>
</evidence>
<dbReference type="InterPro" id="IPR000417">
    <property type="entry name" value="Hyethyz_kinase"/>
</dbReference>
<dbReference type="Pfam" id="PF02110">
    <property type="entry name" value="HK"/>
    <property type="match status" value="1"/>
</dbReference>
<keyword evidence="5" id="KW-0808">Transferase</keyword>
<dbReference type="AlphaFoldDB" id="A0ABD2LT56"/>
<dbReference type="SUPFAM" id="SSF53613">
    <property type="entry name" value="Ribokinase-like"/>
    <property type="match status" value="1"/>
</dbReference>
<evidence type="ECO:0000313" key="14">
    <source>
        <dbReference type="Proteomes" id="UP001620626"/>
    </source>
</evidence>
<keyword evidence="7" id="KW-0547">Nucleotide-binding</keyword>
<comment type="catalytic activity">
    <reaction evidence="1">
        <text>5-(2-hydroxyethyl)-4-methylthiazole + ATP = 4-methyl-5-(2-phosphooxyethyl)-thiazole + ADP + H(+)</text>
        <dbReference type="Rhea" id="RHEA:24212"/>
        <dbReference type="ChEBI" id="CHEBI:15378"/>
        <dbReference type="ChEBI" id="CHEBI:17957"/>
        <dbReference type="ChEBI" id="CHEBI:30616"/>
        <dbReference type="ChEBI" id="CHEBI:58296"/>
        <dbReference type="ChEBI" id="CHEBI:456216"/>
        <dbReference type="EC" id="2.7.1.50"/>
    </reaction>
</comment>
<comment type="cofactor">
    <cofactor evidence="2">
        <name>Mg(2+)</name>
        <dbReference type="ChEBI" id="CHEBI:18420"/>
    </cofactor>
</comment>
<feature type="transmembrane region" description="Helical" evidence="12">
    <location>
        <begin position="33"/>
        <end position="52"/>
    </location>
</feature>
<evidence type="ECO:0000256" key="3">
    <source>
        <dbReference type="ARBA" id="ARBA00004868"/>
    </source>
</evidence>
<dbReference type="Gene3D" id="3.40.1190.20">
    <property type="match status" value="1"/>
</dbReference>
<keyword evidence="12" id="KW-0812">Transmembrane</keyword>
<dbReference type="EC" id="2.7.1.50" evidence="4"/>
<evidence type="ECO:0000256" key="1">
    <source>
        <dbReference type="ARBA" id="ARBA00001771"/>
    </source>
</evidence>
<keyword evidence="14" id="KW-1185">Reference proteome</keyword>
<keyword evidence="12" id="KW-1133">Transmembrane helix</keyword>
<comment type="caution">
    <text evidence="13">The sequence shown here is derived from an EMBL/GenBank/DDBJ whole genome shotgun (WGS) entry which is preliminary data.</text>
</comment>
<evidence type="ECO:0000256" key="5">
    <source>
        <dbReference type="ARBA" id="ARBA00022679"/>
    </source>
</evidence>
<dbReference type="GO" id="GO:0046872">
    <property type="term" value="F:metal ion binding"/>
    <property type="evidence" value="ECO:0007669"/>
    <property type="project" value="UniProtKB-KW"/>
</dbReference>
<keyword evidence="8" id="KW-0418">Kinase</keyword>
<dbReference type="EMBL" id="JBICBT010000278">
    <property type="protein sequence ID" value="KAL3118427.1"/>
    <property type="molecule type" value="Genomic_DNA"/>
</dbReference>
<comment type="pathway">
    <text evidence="3">Cofactor biosynthesis; thiamine diphosphate biosynthesis; 4-methyl-5-(2-phosphoethyl)-thiazole from 5-(2-hydroxyethyl)-4-methylthiazole: step 1/1.</text>
</comment>
<evidence type="ECO:0000256" key="7">
    <source>
        <dbReference type="ARBA" id="ARBA00022741"/>
    </source>
</evidence>
<protein>
    <recommendedName>
        <fullName evidence="4">hydroxyethylthiazole kinase</fullName>
        <ecNumber evidence="4">2.7.1.50</ecNumber>
    </recommendedName>
</protein>
<keyword evidence="9" id="KW-0067">ATP-binding</keyword>
<evidence type="ECO:0000256" key="4">
    <source>
        <dbReference type="ARBA" id="ARBA00012129"/>
    </source>
</evidence>
<evidence type="ECO:0000313" key="13">
    <source>
        <dbReference type="EMBL" id="KAL3118427.1"/>
    </source>
</evidence>
<dbReference type="GO" id="GO:0009228">
    <property type="term" value="P:thiamine biosynthetic process"/>
    <property type="evidence" value="ECO:0007669"/>
    <property type="project" value="UniProtKB-KW"/>
</dbReference>
<dbReference type="PRINTS" id="PR01099">
    <property type="entry name" value="HYETHTZKNASE"/>
</dbReference>
<dbReference type="Proteomes" id="UP001620626">
    <property type="component" value="Unassembled WGS sequence"/>
</dbReference>
<proteinExistence type="predicted"/>
<evidence type="ECO:0000256" key="9">
    <source>
        <dbReference type="ARBA" id="ARBA00022840"/>
    </source>
</evidence>
<evidence type="ECO:0000256" key="6">
    <source>
        <dbReference type="ARBA" id="ARBA00022723"/>
    </source>
</evidence>
<gene>
    <name evidence="13" type="ORF">niasHT_005936</name>
</gene>
<dbReference type="InterPro" id="IPR029056">
    <property type="entry name" value="Ribokinase-like"/>
</dbReference>
<accession>A0ABD2LT56</accession>
<evidence type="ECO:0000256" key="2">
    <source>
        <dbReference type="ARBA" id="ARBA00001946"/>
    </source>
</evidence>